<keyword evidence="10" id="KW-1133">Transmembrane helix</keyword>
<evidence type="ECO:0000256" key="10">
    <source>
        <dbReference type="SAM" id="Phobius"/>
    </source>
</evidence>
<dbReference type="Proteomes" id="UP000233248">
    <property type="component" value="Unassembled WGS sequence"/>
</dbReference>
<feature type="coiled-coil region" evidence="9">
    <location>
        <begin position="364"/>
        <end position="402"/>
    </location>
</feature>
<keyword evidence="6" id="KW-0418">Kinase</keyword>
<dbReference type="RefSeq" id="WP_101185768.1">
    <property type="nucleotide sequence ID" value="NZ_CP031218.1"/>
</dbReference>
<dbReference type="Pfam" id="PF08269">
    <property type="entry name" value="dCache_2"/>
    <property type="match status" value="1"/>
</dbReference>
<feature type="transmembrane region" description="Helical" evidence="10">
    <location>
        <begin position="12"/>
        <end position="31"/>
    </location>
</feature>
<dbReference type="OrthoDB" id="5349151at2"/>
<dbReference type="InterPro" id="IPR036890">
    <property type="entry name" value="HATPase_C_sf"/>
</dbReference>
<dbReference type="InterPro" id="IPR005467">
    <property type="entry name" value="His_kinase_dom"/>
</dbReference>
<evidence type="ECO:0000313" key="13">
    <source>
        <dbReference type="Proteomes" id="UP000233248"/>
    </source>
</evidence>
<keyword evidence="3" id="KW-0597">Phosphoprotein</keyword>
<dbReference type="SMART" id="SM00387">
    <property type="entry name" value="HATPase_c"/>
    <property type="match status" value="1"/>
</dbReference>
<dbReference type="PRINTS" id="PR00344">
    <property type="entry name" value="BCTRLSENSOR"/>
</dbReference>
<accession>A0A2N1J028</accession>
<dbReference type="PANTHER" id="PTHR43065:SF46">
    <property type="entry name" value="C4-DICARBOXYLATE TRANSPORT SENSOR PROTEIN DCTB"/>
    <property type="match status" value="1"/>
</dbReference>
<dbReference type="Gene3D" id="1.10.287.130">
    <property type="match status" value="1"/>
</dbReference>
<dbReference type="PROSITE" id="PS50109">
    <property type="entry name" value="HIS_KIN"/>
    <property type="match status" value="1"/>
</dbReference>
<dbReference type="SUPFAM" id="SSF47384">
    <property type="entry name" value="Homodimeric domain of signal transducing histidine kinase"/>
    <property type="match status" value="1"/>
</dbReference>
<dbReference type="Gene3D" id="3.30.450.20">
    <property type="entry name" value="PAS domain"/>
    <property type="match status" value="1"/>
</dbReference>
<dbReference type="Pfam" id="PF00512">
    <property type="entry name" value="HisKA"/>
    <property type="match status" value="1"/>
</dbReference>
<dbReference type="InterPro" id="IPR003594">
    <property type="entry name" value="HATPase_dom"/>
</dbReference>
<organism evidence="12 13">
    <name type="scientific">Malaciobacter halophilus</name>
    <dbReference type="NCBI Taxonomy" id="197482"/>
    <lineage>
        <taxon>Bacteria</taxon>
        <taxon>Pseudomonadati</taxon>
        <taxon>Campylobacterota</taxon>
        <taxon>Epsilonproteobacteria</taxon>
        <taxon>Campylobacterales</taxon>
        <taxon>Arcobacteraceae</taxon>
        <taxon>Malaciobacter</taxon>
    </lineage>
</organism>
<keyword evidence="10" id="KW-0812">Transmembrane</keyword>
<gene>
    <name evidence="12" type="ORF">CP960_12225</name>
</gene>
<dbReference type="EC" id="2.7.13.3" evidence="2"/>
<evidence type="ECO:0000256" key="9">
    <source>
        <dbReference type="SAM" id="Coils"/>
    </source>
</evidence>
<sequence>MFQEKNLSKLIIFTPIVLIILVTTLVTYTQISHLETRFNKDSAKLKQKLIQEEKNKLAQKINGLDDYINYKQSTTKELLNRQIKKRVEIIYDVALNKYNTNTGIVSNEKIKKDLIEDLSQITFEHGTYYFVKEYKNNKIIPLLYPAKKEFVGKDISNVKDKEHQSFLQTCKKILKKSNEGFVEYLLHKQDLKIKDFNKISYIKRFEPFNWLIGYGKYKIDIENQIKSEVLNRVNLLKDNSNQTIFIYDKDFKNITNNYFSGYFVEELRKKVNENFKYKKYDKIYFFWTKNYEKLISYKFVKKWDWVIFSSIDLKNLENSIIEVLGTKKHEEDKFINYSIKIAFVVILFGSLLTLFLSKKIEMLFKEYKTNIESQKSALKNINATLESKVNDKTKQLEKLNLQLKEKVDIEVHKNRKKDQMLFNQSKMASMGEMIGNIAHQWRQPLSTISTAASGMSIKIDYNLATQEELKKDLKSIVDTTLYLSETIEDFRSFFKATKIKKRFCLEELIKKDLNIMHSSLKNHHIKVFKELEKIELYTIENELTQAILNILTNAKDALLEKVDNTKAKRYIFVKSYKKDEYVYIQIKDNAGGINKKIIDKVFEPYFTTKHQSQGTGIGLYMTREIIVKHLHGEIFAKNVEFKHQDEIYLGACFEIKLPVNKLT</sequence>
<keyword evidence="10" id="KW-0472">Membrane</keyword>
<dbReference type="AlphaFoldDB" id="A0A2N1J028"/>
<evidence type="ECO:0000256" key="5">
    <source>
        <dbReference type="ARBA" id="ARBA00022741"/>
    </source>
</evidence>
<dbReference type="InterPro" id="IPR036097">
    <property type="entry name" value="HisK_dim/P_sf"/>
</dbReference>
<keyword evidence="7" id="KW-0067">ATP-binding</keyword>
<dbReference type="InterPro" id="IPR004358">
    <property type="entry name" value="Sig_transdc_His_kin-like_C"/>
</dbReference>
<feature type="transmembrane region" description="Helical" evidence="10">
    <location>
        <begin position="337"/>
        <end position="356"/>
    </location>
</feature>
<dbReference type="KEGG" id="ahs:AHALO_2123"/>
<dbReference type="GO" id="GO:0005524">
    <property type="term" value="F:ATP binding"/>
    <property type="evidence" value="ECO:0007669"/>
    <property type="project" value="UniProtKB-KW"/>
</dbReference>
<evidence type="ECO:0000256" key="6">
    <source>
        <dbReference type="ARBA" id="ARBA00022777"/>
    </source>
</evidence>
<evidence type="ECO:0000256" key="2">
    <source>
        <dbReference type="ARBA" id="ARBA00012438"/>
    </source>
</evidence>
<evidence type="ECO:0000256" key="3">
    <source>
        <dbReference type="ARBA" id="ARBA00022553"/>
    </source>
</evidence>
<dbReference type="SUPFAM" id="SSF55874">
    <property type="entry name" value="ATPase domain of HSP90 chaperone/DNA topoisomerase II/histidine kinase"/>
    <property type="match status" value="1"/>
</dbReference>
<protein>
    <recommendedName>
        <fullName evidence="2">histidine kinase</fullName>
        <ecNumber evidence="2">2.7.13.3</ecNumber>
    </recommendedName>
</protein>
<dbReference type="PANTHER" id="PTHR43065">
    <property type="entry name" value="SENSOR HISTIDINE KINASE"/>
    <property type="match status" value="1"/>
</dbReference>
<dbReference type="Gene3D" id="3.30.565.10">
    <property type="entry name" value="Histidine kinase-like ATPase, C-terminal domain"/>
    <property type="match status" value="1"/>
</dbReference>
<keyword evidence="4" id="KW-0808">Transferase</keyword>
<feature type="domain" description="Histidine kinase" evidence="11">
    <location>
        <begin position="436"/>
        <end position="661"/>
    </location>
</feature>
<name>A0A2N1J028_9BACT</name>
<keyword evidence="13" id="KW-1185">Reference proteome</keyword>
<keyword evidence="8" id="KW-0902">Two-component regulatory system</keyword>
<evidence type="ECO:0000256" key="7">
    <source>
        <dbReference type="ARBA" id="ARBA00022840"/>
    </source>
</evidence>
<evidence type="ECO:0000256" key="4">
    <source>
        <dbReference type="ARBA" id="ARBA00022679"/>
    </source>
</evidence>
<evidence type="ECO:0000259" key="11">
    <source>
        <dbReference type="PROSITE" id="PS50109"/>
    </source>
</evidence>
<keyword evidence="9" id="KW-0175">Coiled coil</keyword>
<dbReference type="Pfam" id="PF02518">
    <property type="entry name" value="HATPase_c"/>
    <property type="match status" value="1"/>
</dbReference>
<evidence type="ECO:0000313" key="12">
    <source>
        <dbReference type="EMBL" id="PKI79896.1"/>
    </source>
</evidence>
<dbReference type="EMBL" id="NXIF01000052">
    <property type="protein sequence ID" value="PKI79896.1"/>
    <property type="molecule type" value="Genomic_DNA"/>
</dbReference>
<evidence type="ECO:0000256" key="8">
    <source>
        <dbReference type="ARBA" id="ARBA00023012"/>
    </source>
</evidence>
<evidence type="ECO:0000256" key="1">
    <source>
        <dbReference type="ARBA" id="ARBA00000085"/>
    </source>
</evidence>
<dbReference type="CDD" id="cd00082">
    <property type="entry name" value="HisKA"/>
    <property type="match status" value="1"/>
</dbReference>
<dbReference type="InterPro" id="IPR003661">
    <property type="entry name" value="HisK_dim/P_dom"/>
</dbReference>
<reference evidence="12 13" key="1">
    <citation type="submission" date="2017-09" db="EMBL/GenBank/DDBJ databases">
        <title>Genomics of the genus Arcobacter.</title>
        <authorList>
            <person name="Perez-Cataluna A."/>
            <person name="Figueras M.J."/>
            <person name="Salas-Masso N."/>
        </authorList>
    </citation>
    <scope>NUCLEOTIDE SEQUENCE [LARGE SCALE GENOMIC DNA]</scope>
    <source>
        <strain evidence="12 13">DSM 18005</strain>
    </source>
</reference>
<dbReference type="SMART" id="SM00388">
    <property type="entry name" value="HisKA"/>
    <property type="match status" value="1"/>
</dbReference>
<dbReference type="InterPro" id="IPR004010">
    <property type="entry name" value="Double_Cache_2"/>
</dbReference>
<proteinExistence type="predicted"/>
<keyword evidence="5" id="KW-0547">Nucleotide-binding</keyword>
<comment type="catalytic activity">
    <reaction evidence="1">
        <text>ATP + protein L-histidine = ADP + protein N-phospho-L-histidine.</text>
        <dbReference type="EC" id="2.7.13.3"/>
    </reaction>
</comment>
<dbReference type="GO" id="GO:0000155">
    <property type="term" value="F:phosphorelay sensor kinase activity"/>
    <property type="evidence" value="ECO:0007669"/>
    <property type="project" value="InterPro"/>
</dbReference>
<comment type="caution">
    <text evidence="12">The sequence shown here is derived from an EMBL/GenBank/DDBJ whole genome shotgun (WGS) entry which is preliminary data.</text>
</comment>